<evidence type="ECO:0000256" key="4">
    <source>
        <dbReference type="RuleBase" id="RU003422"/>
    </source>
</evidence>
<evidence type="ECO:0000259" key="5">
    <source>
        <dbReference type="PROSITE" id="PS50162"/>
    </source>
</evidence>
<evidence type="ECO:0000313" key="8">
    <source>
        <dbReference type="Proteomes" id="UP000019763"/>
    </source>
</evidence>
<proteinExistence type="inferred from homology"/>
<dbReference type="Gene3D" id="3.40.50.300">
    <property type="entry name" value="P-loop containing nucleotide triphosphate hydrolases"/>
    <property type="match status" value="1"/>
</dbReference>
<dbReference type="PANTHER" id="PTHR22942:SF39">
    <property type="entry name" value="DNA REPAIR PROTEIN RAD51 HOMOLOG 1"/>
    <property type="match status" value="1"/>
</dbReference>
<dbReference type="SMART" id="SM00382">
    <property type="entry name" value="AAA"/>
    <property type="match status" value="1"/>
</dbReference>
<dbReference type="InterPro" id="IPR020587">
    <property type="entry name" value="RecA_monomer-monomer_interface"/>
</dbReference>
<dbReference type="InterPro" id="IPR003593">
    <property type="entry name" value="AAA+_ATPase"/>
</dbReference>
<evidence type="ECO:0000313" key="7">
    <source>
        <dbReference type="EMBL" id="EZG43825.1"/>
    </source>
</evidence>
<dbReference type="EMBL" id="AFNH02001173">
    <property type="protein sequence ID" value="EZG43825.1"/>
    <property type="molecule type" value="Genomic_DNA"/>
</dbReference>
<dbReference type="PANTHER" id="PTHR22942">
    <property type="entry name" value="RECA/RAD51/RADA DNA STRAND-PAIRING FAMILY MEMBER"/>
    <property type="match status" value="1"/>
</dbReference>
<dbReference type="OrthoDB" id="10251254at2759"/>
<dbReference type="FunFam" id="3.40.50.300:FF:002052">
    <property type="entry name" value="DNA repair protein RAD51 homolog"/>
    <property type="match status" value="1"/>
</dbReference>
<dbReference type="PROSITE" id="PS50162">
    <property type="entry name" value="RECA_2"/>
    <property type="match status" value="1"/>
</dbReference>
<sequence>MTSVLQVQRNSAQIMKTGELRPDSRCSVQTVASVTEMARDMEHGFGDQTIMTNEQALESVSEGPLQLEVLLSKGFTHRDLELLREGGIQTVECIAFSPDRAIAEIKGISDQKVEKLKTACRGLLGLGFCLATNFLEARQNLIRFTTGSVDLDRILQGGIESGSITEIFGEFRTGKTQLCHTLAVTCQLPVDLAGGDGRCLWIDTEGTFRPERVVAIAERYQLTPHVVLDNIIYGRAFNTDHLLQLLVESAAIMAKTRFALVVIDSIISLYRSEFAGRGELASRQMHLGRVLRTLQRIADTFGVGVILTNQVMAKVDGMIPGNDKQPTGGHVLAHASQTRLYMKKGKGQNRVCKIVDSPNLPEAEAQFSIKEGGIDKADN</sequence>
<gene>
    <name evidence="7" type="ORF">GNI_157500</name>
</gene>
<dbReference type="VEuPathDB" id="CryptoDB:GNI_157500"/>
<dbReference type="GO" id="GO:0007131">
    <property type="term" value="P:reciprocal meiotic recombination"/>
    <property type="evidence" value="ECO:0007669"/>
    <property type="project" value="TreeGrafter"/>
</dbReference>
<accession>A0A023AZU1</accession>
<dbReference type="Proteomes" id="UP000019763">
    <property type="component" value="Unassembled WGS sequence"/>
</dbReference>
<keyword evidence="2 4" id="KW-0067">ATP-binding</keyword>
<keyword evidence="8" id="KW-1185">Reference proteome</keyword>
<comment type="caution">
    <text evidence="7">The sequence shown here is derived from an EMBL/GenBank/DDBJ whole genome shotgun (WGS) entry which is preliminary data.</text>
</comment>
<dbReference type="GO" id="GO:0005524">
    <property type="term" value="F:ATP binding"/>
    <property type="evidence" value="ECO:0007669"/>
    <property type="project" value="UniProtKB-KW"/>
</dbReference>
<name>A0A023AZU1_GRENI</name>
<dbReference type="GO" id="GO:0140664">
    <property type="term" value="F:ATP-dependent DNA damage sensor activity"/>
    <property type="evidence" value="ECO:0007669"/>
    <property type="project" value="InterPro"/>
</dbReference>
<dbReference type="InterPro" id="IPR027417">
    <property type="entry name" value="P-loop_NTPase"/>
</dbReference>
<dbReference type="GeneID" id="22915473"/>
<keyword evidence="1 4" id="KW-0547">Nucleotide-binding</keyword>
<dbReference type="AlphaFoldDB" id="A0A023AZU1"/>
<dbReference type="GO" id="GO:0006312">
    <property type="term" value="P:mitotic recombination"/>
    <property type="evidence" value="ECO:0007669"/>
    <property type="project" value="TreeGrafter"/>
</dbReference>
<dbReference type="Gene3D" id="1.10.150.20">
    <property type="entry name" value="5' to 3' exonuclease, C-terminal subdomain"/>
    <property type="match status" value="1"/>
</dbReference>
<feature type="domain" description="RecA family profile 2" evidence="6">
    <location>
        <begin position="317"/>
        <end position="379"/>
    </location>
</feature>
<dbReference type="NCBIfam" id="NF003301">
    <property type="entry name" value="PRK04301.1"/>
    <property type="match status" value="1"/>
</dbReference>
<dbReference type="SUPFAM" id="SSF47794">
    <property type="entry name" value="Rad51 N-terminal domain-like"/>
    <property type="match status" value="1"/>
</dbReference>
<dbReference type="InterPro" id="IPR013632">
    <property type="entry name" value="Rad51_C"/>
</dbReference>
<dbReference type="InterPro" id="IPR010995">
    <property type="entry name" value="DNA_repair_Rad51/TF_NusA_a-hlx"/>
</dbReference>
<dbReference type="GO" id="GO:0000730">
    <property type="term" value="P:DNA recombinase assembly"/>
    <property type="evidence" value="ECO:0007669"/>
    <property type="project" value="TreeGrafter"/>
</dbReference>
<dbReference type="InterPro" id="IPR016467">
    <property type="entry name" value="DNA_recomb/repair_RecA-like"/>
</dbReference>
<keyword evidence="3" id="KW-0238">DNA-binding</keyword>
<dbReference type="GO" id="GO:0003697">
    <property type="term" value="F:single-stranded DNA binding"/>
    <property type="evidence" value="ECO:0007669"/>
    <property type="project" value="TreeGrafter"/>
</dbReference>
<dbReference type="Pfam" id="PF08423">
    <property type="entry name" value="Rad51"/>
    <property type="match status" value="1"/>
</dbReference>
<dbReference type="GO" id="GO:0000150">
    <property type="term" value="F:DNA strand exchange activity"/>
    <property type="evidence" value="ECO:0007669"/>
    <property type="project" value="TreeGrafter"/>
</dbReference>
<reference evidence="7" key="1">
    <citation type="submission" date="2013-12" db="EMBL/GenBank/DDBJ databases">
        <authorList>
            <person name="Omoto C.K."/>
            <person name="Sibley D."/>
            <person name="Venepally P."/>
            <person name="Hadjithomas M."/>
            <person name="Karamycheva S."/>
            <person name="Brunk B."/>
            <person name="Roos D."/>
            <person name="Caler E."/>
            <person name="Lorenzi H."/>
        </authorList>
    </citation>
    <scope>NUCLEOTIDE SEQUENCE</scope>
</reference>
<dbReference type="OMA" id="EMRICKI"/>
<dbReference type="GO" id="GO:0000794">
    <property type="term" value="C:condensed nuclear chromosome"/>
    <property type="evidence" value="ECO:0007669"/>
    <property type="project" value="TreeGrafter"/>
</dbReference>
<evidence type="ECO:0000256" key="1">
    <source>
        <dbReference type="ARBA" id="ARBA00022741"/>
    </source>
</evidence>
<feature type="domain" description="RecA family profile 1" evidence="5">
    <location>
        <begin position="140"/>
        <end position="311"/>
    </location>
</feature>
<comment type="similarity">
    <text evidence="4">Belongs to the RecA family.</text>
</comment>
<organism evidence="7 8">
    <name type="scientific">Gregarina niphandrodes</name>
    <name type="common">Septate eugregarine</name>
    <dbReference type="NCBI Taxonomy" id="110365"/>
    <lineage>
        <taxon>Eukaryota</taxon>
        <taxon>Sar</taxon>
        <taxon>Alveolata</taxon>
        <taxon>Apicomplexa</taxon>
        <taxon>Conoidasida</taxon>
        <taxon>Gregarinasina</taxon>
        <taxon>Eugregarinorida</taxon>
        <taxon>Gregarinidae</taxon>
        <taxon>Gregarina</taxon>
    </lineage>
</organism>
<dbReference type="SUPFAM" id="SSF52540">
    <property type="entry name" value="P-loop containing nucleoside triphosphate hydrolases"/>
    <property type="match status" value="1"/>
</dbReference>
<dbReference type="InterPro" id="IPR020588">
    <property type="entry name" value="RecA_ATP-bd"/>
</dbReference>
<protein>
    <submittedName>
        <fullName evidence="7">DNA repair Rad51-like protein</fullName>
    </submittedName>
</protein>
<dbReference type="GO" id="GO:0042148">
    <property type="term" value="P:DNA strand invasion"/>
    <property type="evidence" value="ECO:0007669"/>
    <property type="project" value="TreeGrafter"/>
</dbReference>
<dbReference type="PIRSF" id="PIRSF005856">
    <property type="entry name" value="Rad51"/>
    <property type="match status" value="1"/>
</dbReference>
<evidence type="ECO:0000256" key="3">
    <source>
        <dbReference type="ARBA" id="ARBA00023125"/>
    </source>
</evidence>
<evidence type="ECO:0000259" key="6">
    <source>
        <dbReference type="PROSITE" id="PS50163"/>
    </source>
</evidence>
<dbReference type="eggNOG" id="KOG1433">
    <property type="taxonomic scope" value="Eukaryota"/>
</dbReference>
<dbReference type="GO" id="GO:0003690">
    <property type="term" value="F:double-stranded DNA binding"/>
    <property type="evidence" value="ECO:0007669"/>
    <property type="project" value="TreeGrafter"/>
</dbReference>
<dbReference type="RefSeq" id="XP_011132980.1">
    <property type="nucleotide sequence ID" value="XM_011134678.1"/>
</dbReference>
<dbReference type="GO" id="GO:0070192">
    <property type="term" value="P:chromosome organization involved in meiotic cell cycle"/>
    <property type="evidence" value="ECO:0007669"/>
    <property type="project" value="TreeGrafter"/>
</dbReference>
<evidence type="ECO:0000256" key="2">
    <source>
        <dbReference type="ARBA" id="ARBA00022840"/>
    </source>
</evidence>
<dbReference type="PROSITE" id="PS50163">
    <property type="entry name" value="RECA_3"/>
    <property type="match status" value="1"/>
</dbReference>